<gene>
    <name evidence="1" type="ORF">HJG54_33875</name>
</gene>
<proteinExistence type="predicted"/>
<protein>
    <submittedName>
        <fullName evidence="1">Uncharacterized protein</fullName>
    </submittedName>
</protein>
<name>A0AA96WMJ0_9CYAN</name>
<dbReference type="RefSeq" id="WP_316436316.1">
    <property type="nucleotide sequence ID" value="NZ_CP053587.1"/>
</dbReference>
<accession>A0AA96WMJ0</accession>
<reference evidence="1" key="1">
    <citation type="submission" date="2020-05" db="EMBL/GenBank/DDBJ databases">
        <authorList>
            <person name="Zhu T."/>
            <person name="Keshari N."/>
            <person name="Lu X."/>
        </authorList>
    </citation>
    <scope>NUCLEOTIDE SEQUENCE</scope>
    <source>
        <strain evidence="1">NK1-12</strain>
    </source>
</reference>
<dbReference type="AlphaFoldDB" id="A0AA96WMJ0"/>
<evidence type="ECO:0000313" key="1">
    <source>
        <dbReference type="EMBL" id="WNZ27820.1"/>
    </source>
</evidence>
<dbReference type="EMBL" id="CP053587">
    <property type="protein sequence ID" value="WNZ27820.1"/>
    <property type="molecule type" value="Genomic_DNA"/>
</dbReference>
<sequence length="65" mass="7801">MRSLKKTKVDLLLEVLADGDWHWGDELAKKVGWRFGATIKQARDKRYSIETERDGMKHHYRLLRF</sequence>
<organism evidence="1">
    <name type="scientific">Leptolyngbya sp. NK1-12</name>
    <dbReference type="NCBI Taxonomy" id="2547451"/>
    <lineage>
        <taxon>Bacteria</taxon>
        <taxon>Bacillati</taxon>
        <taxon>Cyanobacteriota</taxon>
        <taxon>Cyanophyceae</taxon>
        <taxon>Leptolyngbyales</taxon>
        <taxon>Leptolyngbyaceae</taxon>
        <taxon>Leptolyngbya group</taxon>
        <taxon>Leptolyngbya</taxon>
    </lineage>
</organism>